<feature type="region of interest" description="Disordered" evidence="1">
    <location>
        <begin position="1"/>
        <end position="29"/>
    </location>
</feature>
<dbReference type="InParanoid" id="A0A0G4E863"/>
<reference evidence="2 3" key="1">
    <citation type="submission" date="2014-11" db="EMBL/GenBank/DDBJ databases">
        <authorList>
            <person name="Zhu J."/>
            <person name="Qi W."/>
            <person name="Song R."/>
        </authorList>
    </citation>
    <scope>NUCLEOTIDE SEQUENCE [LARGE SCALE GENOMIC DNA]</scope>
</reference>
<name>A0A0G4E863_VITBC</name>
<keyword evidence="3" id="KW-1185">Reference proteome</keyword>
<feature type="region of interest" description="Disordered" evidence="1">
    <location>
        <begin position="886"/>
        <end position="906"/>
    </location>
</feature>
<organism evidence="2 3">
    <name type="scientific">Vitrella brassicaformis (strain CCMP3155)</name>
    <dbReference type="NCBI Taxonomy" id="1169540"/>
    <lineage>
        <taxon>Eukaryota</taxon>
        <taxon>Sar</taxon>
        <taxon>Alveolata</taxon>
        <taxon>Colpodellida</taxon>
        <taxon>Vitrellaceae</taxon>
        <taxon>Vitrella</taxon>
    </lineage>
</organism>
<dbReference type="AlphaFoldDB" id="A0A0G4E863"/>
<protein>
    <submittedName>
        <fullName evidence="2">Uncharacterized protein</fullName>
    </submittedName>
</protein>
<evidence type="ECO:0000313" key="2">
    <source>
        <dbReference type="EMBL" id="CEL91688.1"/>
    </source>
</evidence>
<accession>A0A0G4E863</accession>
<proteinExistence type="predicted"/>
<feature type="region of interest" description="Disordered" evidence="1">
    <location>
        <begin position="988"/>
        <end position="1008"/>
    </location>
</feature>
<gene>
    <name evidence="2" type="ORF">Vbra_10840</name>
</gene>
<dbReference type="VEuPathDB" id="CryptoDB:Vbra_10840"/>
<dbReference type="EMBL" id="CDMY01000013">
    <property type="protein sequence ID" value="CEL91688.1"/>
    <property type="molecule type" value="Genomic_DNA"/>
</dbReference>
<sequence length="1085" mass="118111">MFAEGLESRSLTPPPDLRSGVREVPSPIPRSLTPPAVHLVPVAFAAAQGYQGTSYLKSQSSAPYASTYVVQSSSSPRPQYTSSSYQSPLYGAARGVGYSSPSRAMPLHLGLGLGLSPRSPMQQEGSFLTITKILDIKKTENVWGKLDNSSYVLKVSPMTESWEMSDMVMPYIVGSFPATDSPTTATAPPPPGGTPSPLECVLFEGKGNMLKVPIHFDEPAFELELLREDLLHRTAIGSARLLRRDPQLQVPATHVLSKGGSYAASISMHITEAAKQPAKAYVRPQQVTSGAGGLVRAISYEHRPIAPQTGVGLSAMGRASVPEGVPLKGVGCRVLVDGLLDLAPLQGGPAMYAVQLMGERDEVQSDVLGFTPAQQGPKGEALVRFDQVAGQPLRLMYHGPNIKVKAYREAMKARTTLGVALIPRGQPKSPQLTPYHLTDEQGKHVGTIALKIIEDTDSPYAPGQMGGVRAVTIHLERLLAIPMHQGILGGQSLSDYVVQVSSASGQQITRKLGPTKGKTKDGRTEDVMFNLSDLRATPMRLDTPDQQLVVRVYRLDSSRMEHLLAEVALDRTDQRLGELGTYKLMPPKSTTQQPPTAPQELGGISLFIREETQSPWYGRQTASRDAGAMLIPYRDRRPIQDQPLRDDGMLGLSSVVSSFLQGLEATASFGLGIGRSQHNLHPHSGVATAIFIHSIHDLPYHSGGLMRSSVDIEVGNEEVLLDLYQPVQDAGLSGPPPGVARRTDAEAMDAVQKEFLFQRDDFTVQETGNGLCSCDVRQRCVIAGPLRYQTKMGFRVRVYKPAGLMGLASGGELIGETNLIEATVETSTHTTRQEALTSPRGKHAGFVRISYFLSTVQVGRTYDWSTVADEVQAGERRLVLPRGDLVQLPQPTPQMDTHPQQKQRDSQAYQLEWQLLSLKRELDSTKKAAGAAAVPGVQPTRGAMPHDNRAFEGVSAGALRFGDIGSDPITHSAPYTKIYQMQQQYQSSVKEHPLSQRESVATAPDGTPLYPVTMHRSLRFLDVNPRYRIEDDVGQYFHRQAFTQSGKLGSRVTQGTLRESLPHPLKTIQADRDGKRVDDTRCPIS</sequence>
<dbReference type="Proteomes" id="UP000041254">
    <property type="component" value="Unassembled WGS sequence"/>
</dbReference>
<evidence type="ECO:0000256" key="1">
    <source>
        <dbReference type="SAM" id="MobiDB-lite"/>
    </source>
</evidence>
<evidence type="ECO:0000313" key="3">
    <source>
        <dbReference type="Proteomes" id="UP000041254"/>
    </source>
</evidence>